<dbReference type="AlphaFoldDB" id="A0A0F9XE33"/>
<protein>
    <submittedName>
        <fullName evidence="1">Uncharacterized protein</fullName>
    </submittedName>
</protein>
<name>A0A0F9XE33_9ZZZZ</name>
<reference evidence="1" key="1">
    <citation type="journal article" date="2015" name="Nature">
        <title>Complex archaea that bridge the gap between prokaryotes and eukaryotes.</title>
        <authorList>
            <person name="Spang A."/>
            <person name="Saw J.H."/>
            <person name="Jorgensen S.L."/>
            <person name="Zaremba-Niedzwiedzka K."/>
            <person name="Martijn J."/>
            <person name="Lind A.E."/>
            <person name="van Eijk R."/>
            <person name="Schleper C."/>
            <person name="Guy L."/>
            <person name="Ettema T.J."/>
        </authorList>
    </citation>
    <scope>NUCLEOTIDE SEQUENCE</scope>
</reference>
<organism evidence="1">
    <name type="scientific">marine sediment metagenome</name>
    <dbReference type="NCBI Taxonomy" id="412755"/>
    <lineage>
        <taxon>unclassified sequences</taxon>
        <taxon>metagenomes</taxon>
        <taxon>ecological metagenomes</taxon>
    </lineage>
</organism>
<dbReference type="EMBL" id="LAZR01000113">
    <property type="protein sequence ID" value="KKN90028.1"/>
    <property type="molecule type" value="Genomic_DNA"/>
</dbReference>
<gene>
    <name evidence="1" type="ORF">LCGC14_0231400</name>
</gene>
<accession>A0A0F9XE33</accession>
<proteinExistence type="predicted"/>
<evidence type="ECO:0000313" key="1">
    <source>
        <dbReference type="EMBL" id="KKN90028.1"/>
    </source>
</evidence>
<comment type="caution">
    <text evidence="1">The sequence shown here is derived from an EMBL/GenBank/DDBJ whole genome shotgun (WGS) entry which is preliminary data.</text>
</comment>
<sequence length="54" mass="6156">MTRKFDCKGDGCGECQVCRYLDYLDWVESVAFDGPKSIERSPKIDAYLAEMDVT</sequence>